<feature type="transmembrane region" description="Helical" evidence="2">
    <location>
        <begin position="355"/>
        <end position="376"/>
    </location>
</feature>
<dbReference type="EMBL" id="QUSY01001071">
    <property type="protein sequence ID" value="RHY26171.1"/>
    <property type="molecule type" value="Genomic_DNA"/>
</dbReference>
<evidence type="ECO:0000256" key="2">
    <source>
        <dbReference type="SAM" id="Phobius"/>
    </source>
</evidence>
<feature type="transmembrane region" description="Helical" evidence="2">
    <location>
        <begin position="325"/>
        <end position="349"/>
    </location>
</feature>
<keyword evidence="1" id="KW-0443">Lipid metabolism</keyword>
<evidence type="ECO:0000313" key="4">
    <source>
        <dbReference type="EMBL" id="ETV91422.1"/>
    </source>
</evidence>
<organism evidence="4">
    <name type="scientific">Aphanomyces invadans</name>
    <dbReference type="NCBI Taxonomy" id="157072"/>
    <lineage>
        <taxon>Eukaryota</taxon>
        <taxon>Sar</taxon>
        <taxon>Stramenopiles</taxon>
        <taxon>Oomycota</taxon>
        <taxon>Saprolegniomycetes</taxon>
        <taxon>Saprolegniales</taxon>
        <taxon>Verrucalvaceae</taxon>
        <taxon>Aphanomyces</taxon>
    </lineage>
</organism>
<dbReference type="PANTHER" id="PTHR12406:SF42">
    <property type="entry name" value="PNPLA DOMAIN-CONTAINING PROTEIN"/>
    <property type="match status" value="1"/>
</dbReference>
<dbReference type="OrthoDB" id="197155at2759"/>
<dbReference type="SUPFAM" id="SSF52151">
    <property type="entry name" value="FabD/lysophospholipase-like"/>
    <property type="match status" value="1"/>
</dbReference>
<keyword evidence="2" id="KW-1133">Transmembrane helix</keyword>
<dbReference type="eggNOG" id="KOG3773">
    <property type="taxonomic scope" value="Eukaryota"/>
</dbReference>
<keyword evidence="2" id="KW-0472">Membrane</keyword>
<protein>
    <recommendedName>
        <fullName evidence="3">PNPLA domain-containing protein</fullName>
    </recommendedName>
</protein>
<evidence type="ECO:0000313" key="5">
    <source>
        <dbReference type="EMBL" id="RHY26171.1"/>
    </source>
</evidence>
<evidence type="ECO:0000259" key="3">
    <source>
        <dbReference type="Pfam" id="PF01734"/>
    </source>
</evidence>
<dbReference type="InterPro" id="IPR016035">
    <property type="entry name" value="Acyl_Trfase/lysoPLipase"/>
</dbReference>
<proteinExistence type="predicted"/>
<sequence>MSGTSAVAAAAMCSDTNADAATHAHSKVLLPQSYSFACSGWLKSYLFGVGRALQDMDLHRDATMLGTSGGSLAALSLCLDNDFDEMVRGVVKDMAPTARSSIRNAFRVREYLDEALQMWGNFDRPGALEQAKRCVIVYSSISKWTSRRKSVFDSIEDLTTSIHASCCAVPICGLPFRFNGEWVMDGGLFDFQPVLDESTVTISPFYCTQADIKPSQYVPMWWAMYPPEPERIQWLYELGKHDAFVWALKNGYTTKTHVSPTPLEASSIYQTKLGRFLGYKMMESHVLDFFFVLTVVVIWKPIAFALLYTELWLRAFVHATESGMLAVSSAGMWSWVATMSVTLALIGAGLVLPTSVLQCVGMGMCIMLCFFSSCSARLEKSYHKWGRCLTCVQLVFSMSLFLRTIPVVGSRVNMKKHKWLVEHSIVYRLTKDFL</sequence>
<dbReference type="VEuPathDB" id="FungiDB:H310_13971"/>
<name>A0A024TDP3_9STRA</name>
<dbReference type="EMBL" id="KI914010">
    <property type="protein sequence ID" value="ETV91422.1"/>
    <property type="molecule type" value="Genomic_DNA"/>
</dbReference>
<reference evidence="5 6" key="2">
    <citation type="submission" date="2018-08" db="EMBL/GenBank/DDBJ databases">
        <title>Aphanomyces genome sequencing and annotation.</title>
        <authorList>
            <person name="Minardi D."/>
            <person name="Oidtmann B."/>
            <person name="Van Der Giezen M."/>
            <person name="Studholme D.J."/>
        </authorList>
    </citation>
    <scope>NUCLEOTIDE SEQUENCE [LARGE SCALE GENOMIC DNA]</scope>
    <source>
        <strain evidence="5 6">NJM0002</strain>
    </source>
</reference>
<dbReference type="GO" id="GO:0055088">
    <property type="term" value="P:lipid homeostasis"/>
    <property type="evidence" value="ECO:0007669"/>
    <property type="project" value="TreeGrafter"/>
</dbReference>
<dbReference type="GO" id="GO:0005811">
    <property type="term" value="C:lipid droplet"/>
    <property type="evidence" value="ECO:0007669"/>
    <property type="project" value="TreeGrafter"/>
</dbReference>
<dbReference type="RefSeq" id="XP_008879874.1">
    <property type="nucleotide sequence ID" value="XM_008881652.1"/>
</dbReference>
<evidence type="ECO:0000256" key="1">
    <source>
        <dbReference type="ARBA" id="ARBA00023098"/>
    </source>
</evidence>
<dbReference type="Proteomes" id="UP000285060">
    <property type="component" value="Unassembled WGS sequence"/>
</dbReference>
<dbReference type="GeneID" id="20091021"/>
<dbReference type="PANTHER" id="PTHR12406">
    <property type="entry name" value="CALCIUM-INDEPENDENT PHOSPHOLIPASE A2 IPLA2 -RELATED"/>
    <property type="match status" value="1"/>
</dbReference>
<dbReference type="STRING" id="157072.A0A024TDP3"/>
<keyword evidence="2" id="KW-0812">Transmembrane</keyword>
<reference evidence="4" key="1">
    <citation type="submission" date="2013-12" db="EMBL/GenBank/DDBJ databases">
        <title>The Genome Sequence of Aphanomyces invadans NJM9701.</title>
        <authorList>
            <consortium name="The Broad Institute Genomics Platform"/>
            <person name="Russ C."/>
            <person name="Tyler B."/>
            <person name="van West P."/>
            <person name="Dieguez-Uribeondo J."/>
            <person name="Young S.K."/>
            <person name="Zeng Q."/>
            <person name="Gargeya S."/>
            <person name="Fitzgerald M."/>
            <person name="Abouelleil A."/>
            <person name="Alvarado L."/>
            <person name="Chapman S.B."/>
            <person name="Gainer-Dewar J."/>
            <person name="Goldberg J."/>
            <person name="Griggs A."/>
            <person name="Gujja S."/>
            <person name="Hansen M."/>
            <person name="Howarth C."/>
            <person name="Imamovic A."/>
            <person name="Ireland A."/>
            <person name="Larimer J."/>
            <person name="McCowan C."/>
            <person name="Murphy C."/>
            <person name="Pearson M."/>
            <person name="Poon T.W."/>
            <person name="Priest M."/>
            <person name="Roberts A."/>
            <person name="Saif S."/>
            <person name="Shea T."/>
            <person name="Sykes S."/>
            <person name="Wortman J."/>
            <person name="Nusbaum C."/>
            <person name="Birren B."/>
        </authorList>
    </citation>
    <scope>NUCLEOTIDE SEQUENCE [LARGE SCALE GENOMIC DNA]</scope>
    <source>
        <strain evidence="4">NJM9701</strain>
    </source>
</reference>
<dbReference type="InterPro" id="IPR002641">
    <property type="entry name" value="PNPLA_dom"/>
</dbReference>
<dbReference type="GO" id="GO:0005737">
    <property type="term" value="C:cytoplasm"/>
    <property type="evidence" value="ECO:0007669"/>
    <property type="project" value="TreeGrafter"/>
</dbReference>
<dbReference type="GO" id="GO:0004806">
    <property type="term" value="F:triacylglycerol lipase activity"/>
    <property type="evidence" value="ECO:0007669"/>
    <property type="project" value="TreeGrafter"/>
</dbReference>
<feature type="domain" description="PNPLA" evidence="3">
    <location>
        <begin position="44"/>
        <end position="194"/>
    </location>
</feature>
<dbReference type="AlphaFoldDB" id="A0A024TDP3"/>
<evidence type="ECO:0000313" key="6">
    <source>
        <dbReference type="Proteomes" id="UP000285060"/>
    </source>
</evidence>
<dbReference type="GO" id="GO:0016020">
    <property type="term" value="C:membrane"/>
    <property type="evidence" value="ECO:0007669"/>
    <property type="project" value="TreeGrafter"/>
</dbReference>
<dbReference type="Pfam" id="PF01734">
    <property type="entry name" value="Patatin"/>
    <property type="match status" value="1"/>
</dbReference>
<keyword evidence="6" id="KW-1185">Reference proteome</keyword>
<feature type="transmembrane region" description="Helical" evidence="2">
    <location>
        <begin position="388"/>
        <end position="409"/>
    </location>
</feature>
<accession>A0A024TDP3</accession>
<feature type="transmembrane region" description="Helical" evidence="2">
    <location>
        <begin position="289"/>
        <end position="313"/>
    </location>
</feature>
<gene>
    <name evidence="5" type="ORF">DYB32_007836</name>
    <name evidence="4" type="ORF">H310_13971</name>
</gene>
<dbReference type="GO" id="GO:0019433">
    <property type="term" value="P:triglyceride catabolic process"/>
    <property type="evidence" value="ECO:0007669"/>
    <property type="project" value="TreeGrafter"/>
</dbReference>
<dbReference type="InterPro" id="IPR033562">
    <property type="entry name" value="PLPL"/>
</dbReference>